<dbReference type="PANTHER" id="PTHR12241">
    <property type="entry name" value="TUBULIN POLYGLUTAMYLASE"/>
    <property type="match status" value="1"/>
</dbReference>
<dbReference type="GO" id="GO:0005524">
    <property type="term" value="F:ATP binding"/>
    <property type="evidence" value="ECO:0007669"/>
    <property type="project" value="UniProtKB-KW"/>
</dbReference>
<dbReference type="GO" id="GO:0000226">
    <property type="term" value="P:microtubule cytoskeleton organization"/>
    <property type="evidence" value="ECO:0007669"/>
    <property type="project" value="TreeGrafter"/>
</dbReference>
<evidence type="ECO:0000256" key="4">
    <source>
        <dbReference type="ARBA" id="ARBA00041448"/>
    </source>
</evidence>
<accession>V6LL13</accession>
<dbReference type="PANTHER" id="PTHR12241:SF145">
    <property type="entry name" value="TUBULIN POLYGLUTAMYLASE TTLL5"/>
    <property type="match status" value="1"/>
</dbReference>
<gene>
    <name evidence="6" type="ORF">SS50377_14897</name>
    <name evidence="7" type="ORF">SS50377_20266</name>
</gene>
<dbReference type="PROSITE" id="PS51221">
    <property type="entry name" value="TTL"/>
    <property type="match status" value="1"/>
</dbReference>
<comment type="catalytic activity">
    <reaction evidence="5">
        <text>L-glutamyl-[protein] + L-glutamate + ATP = gamma-L-glutamyl-L-glutamyl-[protein] + ADP + phosphate + H(+)</text>
        <dbReference type="Rhea" id="RHEA:60144"/>
        <dbReference type="Rhea" id="RHEA-COMP:10208"/>
        <dbReference type="Rhea" id="RHEA-COMP:15517"/>
        <dbReference type="ChEBI" id="CHEBI:15378"/>
        <dbReference type="ChEBI" id="CHEBI:29973"/>
        <dbReference type="ChEBI" id="CHEBI:29985"/>
        <dbReference type="ChEBI" id="CHEBI:30616"/>
        <dbReference type="ChEBI" id="CHEBI:43474"/>
        <dbReference type="ChEBI" id="CHEBI:143622"/>
        <dbReference type="ChEBI" id="CHEBI:456216"/>
    </reaction>
    <physiologicalReaction direction="left-to-right" evidence="5">
        <dbReference type="Rhea" id="RHEA:60145"/>
    </physiologicalReaction>
</comment>
<dbReference type="GO" id="GO:0015631">
    <property type="term" value="F:tubulin binding"/>
    <property type="evidence" value="ECO:0007669"/>
    <property type="project" value="TreeGrafter"/>
</dbReference>
<dbReference type="EMBL" id="AUWU02000001">
    <property type="protein sequence ID" value="KAH0576920.1"/>
    <property type="molecule type" value="Genomic_DNA"/>
</dbReference>
<proteinExistence type="predicted"/>
<evidence type="ECO:0000256" key="5">
    <source>
        <dbReference type="ARBA" id="ARBA00049274"/>
    </source>
</evidence>
<protein>
    <recommendedName>
        <fullName evidence="4">Tubulin--tyrosine ligase-like protein 5</fullName>
    </recommendedName>
</protein>
<dbReference type="GO" id="GO:0036064">
    <property type="term" value="C:ciliary basal body"/>
    <property type="evidence" value="ECO:0007669"/>
    <property type="project" value="TreeGrafter"/>
</dbReference>
<reference evidence="7" key="2">
    <citation type="submission" date="2020-12" db="EMBL/GenBank/DDBJ databases">
        <title>New Spironucleus salmonicida genome in near-complete chromosomes.</title>
        <authorList>
            <person name="Xu F."/>
            <person name="Kurt Z."/>
            <person name="Jimenez-Gonzalez A."/>
            <person name="Astvaldsson A."/>
            <person name="Andersson J.O."/>
            <person name="Svard S.G."/>
        </authorList>
    </citation>
    <scope>NUCLEOTIDE SEQUENCE</scope>
    <source>
        <strain evidence="7">ATCC 50377</strain>
    </source>
</reference>
<dbReference type="AlphaFoldDB" id="V6LL13"/>
<sequence length="534" mass="61514">MKLDEIQRRKSLHQDTVNNIILHKSAKNTQIVSFKSLLTDDGYEPEDCQEKKQKLLVWYSGPTTRVVRRTFADAGFISAPKESSDWHVCWGSPKGVQFYSTLAPGQYCNQIPGSNSMGRKDTLATYIHASKIRFPDQYDIIPKTFVLPQQAEEMHEFFIQNPKQFFIYKPAMGARGNGIELTTGERSVSDKETAAVVQEYLRNPLILKGYKFDFRVYACVTSIDPLIVYVYENGIGRFATSKYQDATEENLNQTTMHLTNFSVNSKSDKFVNKPITNQEDSDIIDLDMNFPSKWMLPDLLDFIQNNKDLLPKKFENADVKTIILNQIYEIVQKTFISCESRLYSFAHQAGTANSYPRRNFGMYGFDMILDDDLHMLLIEVNSSPATGTSTELDVLLKFPLLSDLLHLIGMEIGQDQNGKIIVPTLFYNEGKKQKYYESETKTVQSEFQLKESERKLSFDSIQDIQNIDWSNLTDLERNCLLQIADEHTRTGEWTMVLPSAADDYLQLFENQRYLNVLCQKFLKDDIETIQIWKP</sequence>
<reference evidence="6 7" key="1">
    <citation type="journal article" date="2014" name="PLoS Genet.">
        <title>The Genome of Spironucleus salmonicida Highlights a Fish Pathogen Adapted to Fluctuating Environments.</title>
        <authorList>
            <person name="Xu F."/>
            <person name="Jerlstrom-Hultqvist J."/>
            <person name="Einarsson E."/>
            <person name="Astvaldsson A."/>
            <person name="Svard S.G."/>
            <person name="Andersson J.O."/>
        </authorList>
    </citation>
    <scope>NUCLEOTIDE SEQUENCE</scope>
    <source>
        <strain evidence="7">ATCC 50377</strain>
    </source>
</reference>
<evidence type="ECO:0000256" key="1">
    <source>
        <dbReference type="ARBA" id="ARBA00022598"/>
    </source>
</evidence>
<dbReference type="EMBL" id="KI546100">
    <property type="protein sequence ID" value="EST45320.1"/>
    <property type="molecule type" value="Genomic_DNA"/>
</dbReference>
<dbReference type="InterPro" id="IPR004344">
    <property type="entry name" value="TTL/TTLL_fam"/>
</dbReference>
<dbReference type="VEuPathDB" id="GiardiaDB:SS50377_20266"/>
<dbReference type="GO" id="GO:0070740">
    <property type="term" value="F:tubulin-glutamic acid ligase activity"/>
    <property type="evidence" value="ECO:0007669"/>
    <property type="project" value="TreeGrafter"/>
</dbReference>
<evidence type="ECO:0000313" key="6">
    <source>
        <dbReference type="EMBL" id="EST45320.1"/>
    </source>
</evidence>
<keyword evidence="3" id="KW-0067">ATP-binding</keyword>
<organism evidence="6">
    <name type="scientific">Spironucleus salmonicida</name>
    <dbReference type="NCBI Taxonomy" id="348837"/>
    <lineage>
        <taxon>Eukaryota</taxon>
        <taxon>Metamonada</taxon>
        <taxon>Diplomonadida</taxon>
        <taxon>Hexamitidae</taxon>
        <taxon>Hexamitinae</taxon>
        <taxon>Spironucleus</taxon>
    </lineage>
</organism>
<evidence type="ECO:0000313" key="7">
    <source>
        <dbReference type="EMBL" id="KAH0576920.1"/>
    </source>
</evidence>
<evidence type="ECO:0000313" key="8">
    <source>
        <dbReference type="Proteomes" id="UP000018208"/>
    </source>
</evidence>
<evidence type="ECO:0000256" key="2">
    <source>
        <dbReference type="ARBA" id="ARBA00022741"/>
    </source>
</evidence>
<evidence type="ECO:0000256" key="3">
    <source>
        <dbReference type="ARBA" id="ARBA00022840"/>
    </source>
</evidence>
<keyword evidence="8" id="KW-1185">Reference proteome</keyword>
<keyword evidence="2" id="KW-0547">Nucleotide-binding</keyword>
<dbReference type="Proteomes" id="UP000018208">
    <property type="component" value="Unassembled WGS sequence"/>
</dbReference>
<dbReference type="Gene3D" id="3.30.470.20">
    <property type="entry name" value="ATP-grasp fold, B domain"/>
    <property type="match status" value="1"/>
</dbReference>
<name>V6LL13_9EUKA</name>
<dbReference type="Pfam" id="PF03133">
    <property type="entry name" value="TTL"/>
    <property type="match status" value="1"/>
</dbReference>
<keyword evidence="1 6" id="KW-0436">Ligase</keyword>
<dbReference type="SUPFAM" id="SSF56059">
    <property type="entry name" value="Glutathione synthetase ATP-binding domain-like"/>
    <property type="match status" value="1"/>
</dbReference>
<dbReference type="OrthoDB" id="202825at2759"/>